<protein>
    <recommendedName>
        <fullName evidence="15">Leucine-rich repeat-containing N-terminal plant-type domain-containing protein</fullName>
    </recommendedName>
</protein>
<keyword evidence="4 12" id="KW-0812">Transmembrane</keyword>
<dbReference type="InterPro" id="IPR046956">
    <property type="entry name" value="RLP23-like"/>
</dbReference>
<evidence type="ECO:0000256" key="1">
    <source>
        <dbReference type="ARBA" id="ARBA00004479"/>
    </source>
</evidence>
<evidence type="ECO:0000313" key="13">
    <source>
        <dbReference type="EMBL" id="PPR93263.1"/>
    </source>
</evidence>
<feature type="region of interest" description="Disordered" evidence="11">
    <location>
        <begin position="107"/>
        <end position="130"/>
    </location>
</feature>
<dbReference type="PANTHER" id="PTHR48063">
    <property type="entry name" value="LRR RECEPTOR-LIKE KINASE"/>
    <property type="match status" value="1"/>
</dbReference>
<dbReference type="Pfam" id="PF00560">
    <property type="entry name" value="LRR_1"/>
    <property type="match status" value="2"/>
</dbReference>
<dbReference type="Proteomes" id="UP000239757">
    <property type="component" value="Unassembled WGS sequence"/>
</dbReference>
<dbReference type="PRINTS" id="PR00019">
    <property type="entry name" value="LEURICHRPT"/>
</dbReference>
<dbReference type="SUPFAM" id="SSF52058">
    <property type="entry name" value="L domain-like"/>
    <property type="match status" value="1"/>
</dbReference>
<dbReference type="PANTHER" id="PTHR48063:SF29">
    <property type="entry name" value="LRR RECEPTOR-LIKE KINASE FAMILY PROTEIN"/>
    <property type="match status" value="1"/>
</dbReference>
<keyword evidence="10" id="KW-0325">Glycoprotein</keyword>
<feature type="compositionally biased region" description="Low complexity" evidence="11">
    <location>
        <begin position="107"/>
        <end position="117"/>
    </location>
</feature>
<dbReference type="OrthoDB" id="749832at2759"/>
<comment type="similarity">
    <text evidence="2">Belongs to the RLP family.</text>
</comment>
<keyword evidence="3" id="KW-0433">Leucine-rich repeat</keyword>
<dbReference type="AlphaFoldDB" id="A0A2P5WQC0"/>
<evidence type="ECO:0000313" key="14">
    <source>
        <dbReference type="Proteomes" id="UP000239757"/>
    </source>
</evidence>
<evidence type="ECO:0008006" key="15">
    <source>
        <dbReference type="Google" id="ProtNLM"/>
    </source>
</evidence>
<organism evidence="13 14">
    <name type="scientific">Gossypium barbadense</name>
    <name type="common">Sea Island cotton</name>
    <name type="synonym">Hibiscus barbadensis</name>
    <dbReference type="NCBI Taxonomy" id="3634"/>
    <lineage>
        <taxon>Eukaryota</taxon>
        <taxon>Viridiplantae</taxon>
        <taxon>Streptophyta</taxon>
        <taxon>Embryophyta</taxon>
        <taxon>Tracheophyta</taxon>
        <taxon>Spermatophyta</taxon>
        <taxon>Magnoliopsida</taxon>
        <taxon>eudicotyledons</taxon>
        <taxon>Gunneridae</taxon>
        <taxon>Pentapetalae</taxon>
        <taxon>rosids</taxon>
        <taxon>malvids</taxon>
        <taxon>Malvales</taxon>
        <taxon>Malvaceae</taxon>
        <taxon>Malvoideae</taxon>
        <taxon>Gossypium</taxon>
    </lineage>
</organism>
<reference evidence="13 14" key="1">
    <citation type="submission" date="2015-01" db="EMBL/GenBank/DDBJ databases">
        <title>Genome of allotetraploid Gossypium barbadense reveals genomic plasticity and fiber elongation in cotton evolution.</title>
        <authorList>
            <person name="Chen X."/>
            <person name="Liu X."/>
            <person name="Zhao B."/>
            <person name="Zheng H."/>
            <person name="Hu Y."/>
            <person name="Lu G."/>
            <person name="Yang C."/>
            <person name="Chen J."/>
            <person name="Shan C."/>
            <person name="Zhang L."/>
            <person name="Zhou Y."/>
            <person name="Wang L."/>
            <person name="Guo W."/>
            <person name="Bai Y."/>
            <person name="Ruan J."/>
            <person name="Shangguan X."/>
            <person name="Mao Y."/>
            <person name="Jiang J."/>
            <person name="Zhu Y."/>
            <person name="Lei J."/>
            <person name="Kang H."/>
            <person name="Chen S."/>
            <person name="He X."/>
            <person name="Wang R."/>
            <person name="Wang Y."/>
            <person name="Chen J."/>
            <person name="Wang L."/>
            <person name="Yu S."/>
            <person name="Wang B."/>
            <person name="Wei J."/>
            <person name="Song S."/>
            <person name="Lu X."/>
            <person name="Gao Z."/>
            <person name="Gu W."/>
            <person name="Deng X."/>
            <person name="Ma D."/>
            <person name="Wang S."/>
            <person name="Liang W."/>
            <person name="Fang L."/>
            <person name="Cai C."/>
            <person name="Zhu X."/>
            <person name="Zhou B."/>
            <person name="Zhang Y."/>
            <person name="Chen Z."/>
            <person name="Xu S."/>
            <person name="Zhu R."/>
            <person name="Wang S."/>
            <person name="Zhang T."/>
            <person name="Zhao G."/>
        </authorList>
    </citation>
    <scope>NUCLEOTIDE SEQUENCE [LARGE SCALE GENOMIC DNA]</scope>
    <source>
        <strain evidence="14">cv. Xinhai21</strain>
        <tissue evidence="13">Leaf</tissue>
    </source>
</reference>
<keyword evidence="9" id="KW-0675">Receptor</keyword>
<sequence>MDLSANDLKGEIPDHITKLSVLFTLNLSWNHLSGKISENIGNLQLLESLDLSYNNLSSPIPASMISMTFLNYLNLSPNKLWGQIPISNQFQTFNERCIYEGNPKLCSPSLSNSCSPPTNRDGEDENGDSKGEDEKFGFYISMGVGLAIGFLGCLWEFVMIARYKEKI</sequence>
<dbReference type="GO" id="GO:0016020">
    <property type="term" value="C:membrane"/>
    <property type="evidence" value="ECO:0007669"/>
    <property type="project" value="UniProtKB-SubCell"/>
</dbReference>
<proteinExistence type="inferred from homology"/>
<dbReference type="FunFam" id="3.80.10.10:FF:000111">
    <property type="entry name" value="LRR receptor-like serine/threonine-protein kinase ERECTA"/>
    <property type="match status" value="1"/>
</dbReference>
<keyword evidence="6" id="KW-0677">Repeat</keyword>
<evidence type="ECO:0000256" key="7">
    <source>
        <dbReference type="ARBA" id="ARBA00022989"/>
    </source>
</evidence>
<evidence type="ECO:0000256" key="9">
    <source>
        <dbReference type="ARBA" id="ARBA00023170"/>
    </source>
</evidence>
<name>A0A2P5WQC0_GOSBA</name>
<dbReference type="InterPro" id="IPR032675">
    <property type="entry name" value="LRR_dom_sf"/>
</dbReference>
<evidence type="ECO:0000256" key="11">
    <source>
        <dbReference type="SAM" id="MobiDB-lite"/>
    </source>
</evidence>
<accession>A0A2P5WQC0</accession>
<evidence type="ECO:0000256" key="3">
    <source>
        <dbReference type="ARBA" id="ARBA00022614"/>
    </source>
</evidence>
<dbReference type="InterPro" id="IPR001611">
    <property type="entry name" value="Leu-rich_rpt"/>
</dbReference>
<dbReference type="Gene3D" id="3.80.10.10">
    <property type="entry name" value="Ribonuclease Inhibitor"/>
    <property type="match status" value="1"/>
</dbReference>
<dbReference type="EMBL" id="KZ666836">
    <property type="protein sequence ID" value="PPR93263.1"/>
    <property type="molecule type" value="Genomic_DNA"/>
</dbReference>
<evidence type="ECO:0000256" key="5">
    <source>
        <dbReference type="ARBA" id="ARBA00022729"/>
    </source>
</evidence>
<keyword evidence="8 12" id="KW-0472">Membrane</keyword>
<evidence type="ECO:0000256" key="10">
    <source>
        <dbReference type="ARBA" id="ARBA00023180"/>
    </source>
</evidence>
<comment type="subcellular location">
    <subcellularLocation>
        <location evidence="1">Membrane</location>
        <topology evidence="1">Single-pass type I membrane protein</topology>
    </subcellularLocation>
</comment>
<evidence type="ECO:0000256" key="8">
    <source>
        <dbReference type="ARBA" id="ARBA00023136"/>
    </source>
</evidence>
<gene>
    <name evidence="13" type="ORF">GOBAR_AA27413</name>
</gene>
<keyword evidence="7 12" id="KW-1133">Transmembrane helix</keyword>
<keyword evidence="5" id="KW-0732">Signal</keyword>
<evidence type="ECO:0000256" key="2">
    <source>
        <dbReference type="ARBA" id="ARBA00009592"/>
    </source>
</evidence>
<evidence type="ECO:0000256" key="12">
    <source>
        <dbReference type="SAM" id="Phobius"/>
    </source>
</evidence>
<feature type="transmembrane region" description="Helical" evidence="12">
    <location>
        <begin position="136"/>
        <end position="158"/>
    </location>
</feature>
<evidence type="ECO:0000256" key="6">
    <source>
        <dbReference type="ARBA" id="ARBA00022737"/>
    </source>
</evidence>
<evidence type="ECO:0000256" key="4">
    <source>
        <dbReference type="ARBA" id="ARBA00022692"/>
    </source>
</evidence>